<dbReference type="EMBL" id="DWZE01000132">
    <property type="protein sequence ID" value="HJA84416.1"/>
    <property type="molecule type" value="Genomic_DNA"/>
</dbReference>
<name>A0A9D2HU62_9BACE</name>
<accession>A0A9D2HU62</accession>
<evidence type="ECO:0000313" key="3">
    <source>
        <dbReference type="EMBL" id="HJA84416.1"/>
    </source>
</evidence>
<comment type="caution">
    <text evidence="3">The sequence shown here is derived from an EMBL/GenBank/DDBJ whole genome shotgun (WGS) entry which is preliminary data.</text>
</comment>
<evidence type="ECO:0000256" key="1">
    <source>
        <dbReference type="SAM" id="MobiDB-lite"/>
    </source>
</evidence>
<keyword evidence="2" id="KW-0812">Transmembrane</keyword>
<protein>
    <submittedName>
        <fullName evidence="3">Uncharacterized protein</fullName>
    </submittedName>
</protein>
<proteinExistence type="predicted"/>
<feature type="transmembrane region" description="Helical" evidence="2">
    <location>
        <begin position="6"/>
        <end position="23"/>
    </location>
</feature>
<reference evidence="3" key="2">
    <citation type="submission" date="2021-04" db="EMBL/GenBank/DDBJ databases">
        <authorList>
            <person name="Gilroy R."/>
        </authorList>
    </citation>
    <scope>NUCLEOTIDE SEQUENCE</scope>
    <source>
        <strain evidence="3">ChiHecec1B25-7008</strain>
    </source>
</reference>
<reference evidence="3" key="1">
    <citation type="journal article" date="2021" name="PeerJ">
        <title>Extensive microbial diversity within the chicken gut microbiome revealed by metagenomics and culture.</title>
        <authorList>
            <person name="Gilroy R."/>
            <person name="Ravi A."/>
            <person name="Getino M."/>
            <person name="Pursley I."/>
            <person name="Horton D.L."/>
            <person name="Alikhan N.F."/>
            <person name="Baker D."/>
            <person name="Gharbi K."/>
            <person name="Hall N."/>
            <person name="Watson M."/>
            <person name="Adriaenssens E.M."/>
            <person name="Foster-Nyarko E."/>
            <person name="Jarju S."/>
            <person name="Secka A."/>
            <person name="Antonio M."/>
            <person name="Oren A."/>
            <person name="Chaudhuri R.R."/>
            <person name="La Ragione R."/>
            <person name="Hildebrand F."/>
            <person name="Pallen M.J."/>
        </authorList>
    </citation>
    <scope>NUCLEOTIDE SEQUENCE</scope>
    <source>
        <strain evidence="3">ChiHecec1B25-7008</strain>
    </source>
</reference>
<evidence type="ECO:0000313" key="4">
    <source>
        <dbReference type="Proteomes" id="UP000823860"/>
    </source>
</evidence>
<evidence type="ECO:0000256" key="2">
    <source>
        <dbReference type="SAM" id="Phobius"/>
    </source>
</evidence>
<feature type="region of interest" description="Disordered" evidence="1">
    <location>
        <begin position="24"/>
        <end position="105"/>
    </location>
</feature>
<keyword evidence="2" id="KW-1133">Transmembrane helix</keyword>
<organism evidence="3 4">
    <name type="scientific">Candidatus Bacteroides intestinavium</name>
    <dbReference type="NCBI Taxonomy" id="2838469"/>
    <lineage>
        <taxon>Bacteria</taxon>
        <taxon>Pseudomonadati</taxon>
        <taxon>Bacteroidota</taxon>
        <taxon>Bacteroidia</taxon>
        <taxon>Bacteroidales</taxon>
        <taxon>Bacteroidaceae</taxon>
        <taxon>Bacteroides</taxon>
    </lineage>
</organism>
<dbReference type="Proteomes" id="UP000823860">
    <property type="component" value="Unassembled WGS sequence"/>
</dbReference>
<dbReference type="AlphaFoldDB" id="A0A9D2HU62"/>
<sequence length="126" mass="13873">MEDVLKFLVIIAVIAVGIVKQYNKEARKKNTTAAPAGMPPVPEDADTDSPLPPRRTTADSEPFIPRYEPARPMPPKPRRTARPSAAATPPPRPADTEAGEGEYAIRSAEDARRAIVWGEILKRKYE</sequence>
<gene>
    <name evidence="3" type="ORF">H9785_10675</name>
</gene>
<keyword evidence="2" id="KW-0472">Membrane</keyword>